<name>A0A151MZN8_ALLMI</name>
<organism evidence="11 12">
    <name type="scientific">Alligator mississippiensis</name>
    <name type="common">American alligator</name>
    <dbReference type="NCBI Taxonomy" id="8496"/>
    <lineage>
        <taxon>Eukaryota</taxon>
        <taxon>Metazoa</taxon>
        <taxon>Chordata</taxon>
        <taxon>Craniata</taxon>
        <taxon>Vertebrata</taxon>
        <taxon>Euteleostomi</taxon>
        <taxon>Archelosauria</taxon>
        <taxon>Archosauria</taxon>
        <taxon>Crocodylia</taxon>
        <taxon>Alligatoridae</taxon>
        <taxon>Alligatorinae</taxon>
        <taxon>Alligator</taxon>
    </lineage>
</organism>
<dbReference type="SUPFAM" id="SSF49265">
    <property type="entry name" value="Fibronectin type III"/>
    <property type="match status" value="4"/>
</dbReference>
<evidence type="ECO:0000256" key="6">
    <source>
        <dbReference type="ARBA" id="ARBA00023170"/>
    </source>
</evidence>
<protein>
    <submittedName>
        <fullName evidence="11">Thrombopoietin receptor</fullName>
    </submittedName>
</protein>
<evidence type="ECO:0000259" key="10">
    <source>
        <dbReference type="PROSITE" id="PS50853"/>
    </source>
</evidence>
<dbReference type="Gene3D" id="2.60.40.10">
    <property type="entry name" value="Immunoglobulins"/>
    <property type="match status" value="4"/>
</dbReference>
<feature type="domain" description="Fibronectin type-III" evidence="10">
    <location>
        <begin position="343"/>
        <end position="438"/>
    </location>
</feature>
<dbReference type="PROSITE" id="PS50853">
    <property type="entry name" value="FN3"/>
    <property type="match status" value="2"/>
</dbReference>
<dbReference type="EMBL" id="AKHW03004481">
    <property type="protein sequence ID" value="KYO29879.1"/>
    <property type="molecule type" value="Genomic_DNA"/>
</dbReference>
<gene>
    <name evidence="11" type="primary">MPL</name>
    <name evidence="11" type="ORF">Y1Q_0000012</name>
</gene>
<dbReference type="InterPro" id="IPR015152">
    <property type="entry name" value="Growth/epo_recpt_lig-bind"/>
</dbReference>
<evidence type="ECO:0000256" key="4">
    <source>
        <dbReference type="ARBA" id="ARBA00022989"/>
    </source>
</evidence>
<evidence type="ECO:0000256" key="2">
    <source>
        <dbReference type="ARBA" id="ARBA00022692"/>
    </source>
</evidence>
<accession>A0A151MZN8</accession>
<dbReference type="Proteomes" id="UP000050525">
    <property type="component" value="Unassembled WGS sequence"/>
</dbReference>
<feature type="compositionally biased region" description="Acidic residues" evidence="8">
    <location>
        <begin position="541"/>
        <end position="550"/>
    </location>
</feature>
<keyword evidence="4" id="KW-1133">Transmembrane helix</keyword>
<sequence length="666" mass="72751">MAAPLLPAWSQSFLVGILLGLLPPASSLAPVTDEDAALLPEVPKSIRCFSRSFEDFTCFWDERGNATFHFYYHYSTEGARECMLVTQQLQDGGWRHICVFPSQDVRLFTELCLRVVDMANNRTVRTRKLNVEEMGLISLPANITAVGAGAAGQLWVRWEPPISEYSSFFIYKVQFCTTGSREPGCQEVLVSRTACVLALRPGQTYRIQVCTKPDGSSLNGTWGPWSPALLAETPHSAEEFGLRCSTPDLQRVHCEWTPAPADANGSHTLFYQPHESPGPPRAEAWQRCQGEAGTGPQGAHACTFWLGNASAMTMVVKVTRDAQPTRSYFGEPFHPDRAVLTAPPRILQANVSAGRLWLQWAVPLAELAQHMVYQVRYATDSSQDWKVLQIQHAADSEVLDLRAGSRYRLQVRAQPNGQQFGGYWSAWSETVVVQAPSEAGWVVPSLAAVPLFFTGLLLVLRCTFPSAYSSMKQKLWPPVPDLYRVLGGFLSDSSKQLQANALFYKPPEELVLSCLLEIMSEGSGAELPVEPAPPKVPVSPAEEEEEEEAAEAGSLGSLQQDYMVLRPGSPIGSHHGNEYLDGAGDTAPLGSLALLLPVPGLPQVGADAQHPPHKRLGSLQAHGTPLDTEAEETWGLPGSGEQPMPATDIANQSYLLMSSWAQPRGP</sequence>
<dbReference type="STRING" id="8496.A0A151MZN8"/>
<evidence type="ECO:0000256" key="1">
    <source>
        <dbReference type="ARBA" id="ARBA00004479"/>
    </source>
</evidence>
<keyword evidence="6 11" id="KW-0675">Receptor</keyword>
<feature type="chain" id="PRO_5007585614" evidence="9">
    <location>
        <begin position="28"/>
        <end position="666"/>
    </location>
</feature>
<feature type="domain" description="Fibronectin type-III" evidence="10">
    <location>
        <begin position="139"/>
        <end position="236"/>
    </location>
</feature>
<dbReference type="PANTHER" id="PTHR23037:SF31">
    <property type="entry name" value="THROMBOPOIETIN RECEPTOR"/>
    <property type="match status" value="1"/>
</dbReference>
<dbReference type="CDD" id="cd00063">
    <property type="entry name" value="FN3"/>
    <property type="match status" value="2"/>
</dbReference>
<feature type="region of interest" description="Disordered" evidence="8">
    <location>
        <begin position="626"/>
        <end position="646"/>
    </location>
</feature>
<evidence type="ECO:0000256" key="5">
    <source>
        <dbReference type="ARBA" id="ARBA00023136"/>
    </source>
</evidence>
<dbReference type="InterPro" id="IPR013783">
    <property type="entry name" value="Ig-like_fold"/>
</dbReference>
<evidence type="ECO:0000313" key="11">
    <source>
        <dbReference type="EMBL" id="KYO29879.1"/>
    </source>
</evidence>
<dbReference type="GO" id="GO:0004896">
    <property type="term" value="F:cytokine receptor activity"/>
    <property type="evidence" value="ECO:0007669"/>
    <property type="project" value="TreeGrafter"/>
</dbReference>
<reference evidence="11 12" key="1">
    <citation type="journal article" date="2012" name="Genome Biol.">
        <title>Sequencing three crocodilian genomes to illuminate the evolution of archosaurs and amniotes.</title>
        <authorList>
            <person name="St John J.A."/>
            <person name="Braun E.L."/>
            <person name="Isberg S.R."/>
            <person name="Miles L.G."/>
            <person name="Chong A.Y."/>
            <person name="Gongora J."/>
            <person name="Dalzell P."/>
            <person name="Moran C."/>
            <person name="Bed'hom B."/>
            <person name="Abzhanov A."/>
            <person name="Burgess S.C."/>
            <person name="Cooksey A.M."/>
            <person name="Castoe T.A."/>
            <person name="Crawford N.G."/>
            <person name="Densmore L.D."/>
            <person name="Drew J.C."/>
            <person name="Edwards S.V."/>
            <person name="Faircloth B.C."/>
            <person name="Fujita M.K."/>
            <person name="Greenwold M.J."/>
            <person name="Hoffmann F.G."/>
            <person name="Howard J.M."/>
            <person name="Iguchi T."/>
            <person name="Janes D.E."/>
            <person name="Khan S.Y."/>
            <person name="Kohno S."/>
            <person name="de Koning A.J."/>
            <person name="Lance S.L."/>
            <person name="McCarthy F.M."/>
            <person name="McCormack J.E."/>
            <person name="Merchant M.E."/>
            <person name="Peterson D.G."/>
            <person name="Pollock D.D."/>
            <person name="Pourmand N."/>
            <person name="Raney B.J."/>
            <person name="Roessler K.A."/>
            <person name="Sanford J.R."/>
            <person name="Sawyer R.H."/>
            <person name="Schmidt C.J."/>
            <person name="Triplett E.W."/>
            <person name="Tuberville T.D."/>
            <person name="Venegas-Anaya M."/>
            <person name="Howard J.T."/>
            <person name="Jarvis E.D."/>
            <person name="Guillette L.J.Jr."/>
            <person name="Glenn T.C."/>
            <person name="Green R.E."/>
            <person name="Ray D.A."/>
        </authorList>
    </citation>
    <scope>NUCLEOTIDE SEQUENCE [LARGE SCALE GENOMIC DNA]</scope>
    <source>
        <strain evidence="11">KSC_2009_1</strain>
    </source>
</reference>
<feature type="region of interest" description="Disordered" evidence="8">
    <location>
        <begin position="525"/>
        <end position="559"/>
    </location>
</feature>
<evidence type="ECO:0000313" key="12">
    <source>
        <dbReference type="Proteomes" id="UP000050525"/>
    </source>
</evidence>
<keyword evidence="5" id="KW-0472">Membrane</keyword>
<dbReference type="AlphaFoldDB" id="A0A151MZN8"/>
<evidence type="ECO:0000256" key="7">
    <source>
        <dbReference type="ARBA" id="ARBA00023180"/>
    </source>
</evidence>
<evidence type="ECO:0000256" key="9">
    <source>
        <dbReference type="SAM" id="SignalP"/>
    </source>
</evidence>
<feature type="signal peptide" evidence="9">
    <location>
        <begin position="1"/>
        <end position="27"/>
    </location>
</feature>
<dbReference type="SMART" id="SM00060">
    <property type="entry name" value="FN3"/>
    <property type="match status" value="2"/>
</dbReference>
<dbReference type="GO" id="GO:0009897">
    <property type="term" value="C:external side of plasma membrane"/>
    <property type="evidence" value="ECO:0007669"/>
    <property type="project" value="TreeGrafter"/>
</dbReference>
<dbReference type="eggNOG" id="ENOG502RYN1">
    <property type="taxonomic scope" value="Eukaryota"/>
</dbReference>
<dbReference type="InterPro" id="IPR036116">
    <property type="entry name" value="FN3_sf"/>
</dbReference>
<proteinExistence type="predicted"/>
<keyword evidence="2" id="KW-0812">Transmembrane</keyword>
<evidence type="ECO:0000256" key="3">
    <source>
        <dbReference type="ARBA" id="ARBA00022729"/>
    </source>
</evidence>
<comment type="subcellular location">
    <subcellularLocation>
        <location evidence="1">Membrane</location>
        <topology evidence="1">Single-pass type I membrane protein</topology>
    </subcellularLocation>
</comment>
<keyword evidence="3 9" id="KW-0732">Signal</keyword>
<dbReference type="PANTHER" id="PTHR23037">
    <property type="entry name" value="CYTOKINE RECEPTOR"/>
    <property type="match status" value="1"/>
</dbReference>
<keyword evidence="7" id="KW-0325">Glycoprotein</keyword>
<keyword evidence="12" id="KW-1185">Reference proteome</keyword>
<dbReference type="InterPro" id="IPR003961">
    <property type="entry name" value="FN3_dom"/>
</dbReference>
<comment type="caution">
    <text evidence="11">The sequence shown here is derived from an EMBL/GenBank/DDBJ whole genome shotgun (WGS) entry which is preliminary data.</text>
</comment>
<dbReference type="Pfam" id="PF09067">
    <property type="entry name" value="EpoR_lig-bind"/>
    <property type="match status" value="1"/>
</dbReference>
<evidence type="ECO:0000256" key="8">
    <source>
        <dbReference type="SAM" id="MobiDB-lite"/>
    </source>
</evidence>